<gene>
    <name evidence="8" type="ORF">DRJ21_02210</name>
</gene>
<dbReference type="PROSITE" id="PS00065">
    <property type="entry name" value="D_2_HYDROXYACID_DH_1"/>
    <property type="match status" value="1"/>
</dbReference>
<dbReference type="InterPro" id="IPR036291">
    <property type="entry name" value="NAD(P)-bd_dom_sf"/>
</dbReference>
<dbReference type="GO" id="GO:0051287">
    <property type="term" value="F:NAD binding"/>
    <property type="evidence" value="ECO:0007669"/>
    <property type="project" value="InterPro"/>
</dbReference>
<dbReference type="FunFam" id="3.40.50.720:FF:000203">
    <property type="entry name" value="D-3-phosphoglycerate dehydrogenase (SerA)"/>
    <property type="match status" value="1"/>
</dbReference>
<feature type="domain" description="D-isomer specific 2-hydroxyacid dehydrogenase NAD-binding" evidence="7">
    <location>
        <begin position="105"/>
        <end position="283"/>
    </location>
</feature>
<dbReference type="SUPFAM" id="SSF51735">
    <property type="entry name" value="NAD(P)-binding Rossmann-fold domains"/>
    <property type="match status" value="1"/>
</dbReference>
<reference evidence="8 9" key="1">
    <citation type="submission" date="2018-06" db="EMBL/GenBank/DDBJ databases">
        <title>Extensive metabolic versatility and redundancy in microbially diverse, dynamic hydrothermal sediments.</title>
        <authorList>
            <person name="Dombrowski N."/>
            <person name="Teske A."/>
            <person name="Baker B.J."/>
        </authorList>
    </citation>
    <scope>NUCLEOTIDE SEQUENCE [LARGE SCALE GENOMIC DNA]</scope>
    <source>
        <strain evidence="8">B30_G17</strain>
    </source>
</reference>
<evidence type="ECO:0000313" key="8">
    <source>
        <dbReference type="EMBL" id="RLE49704.1"/>
    </source>
</evidence>
<dbReference type="AlphaFoldDB" id="A0A497EQP7"/>
<keyword evidence="2" id="KW-0028">Amino-acid biosynthesis</keyword>
<evidence type="ECO:0000256" key="4">
    <source>
        <dbReference type="ARBA" id="ARBA00023027"/>
    </source>
</evidence>
<evidence type="ECO:0000256" key="3">
    <source>
        <dbReference type="ARBA" id="ARBA00023002"/>
    </source>
</evidence>
<evidence type="ECO:0000259" key="7">
    <source>
        <dbReference type="Pfam" id="PF02826"/>
    </source>
</evidence>
<dbReference type="PANTHER" id="PTHR42789:SF1">
    <property type="entry name" value="D-ISOMER SPECIFIC 2-HYDROXYACID DEHYDROGENASE FAMILY PROTEIN (AFU_ORTHOLOGUE AFUA_6G10090)"/>
    <property type="match status" value="1"/>
</dbReference>
<sequence>MHVMVTDPIHEDGIKLLENEGFKVDLEYGISHYELKSKISNYEVLIVRSRTKVTRDIIYAANKLKVIGRAGVGLDNIDLKAAEERGIKVLSSPEAPSTAVAELVFGLILSLIRKIALCDKALKEGKWIKHEALGFELKGKTLGIIGLGRIGREVAIRARAFGMKVIYYDIIRPPPEVERDLNVEFVELNDLLRSSDIITIHVPLTPQTKHMISDEEFSLMKNDAILVNTSRGAVVDTKALLRALRMGKIGGACLDVFEHEPPSEDWEIELIRLPNVIATPHIGAMTIEAQRAASTILARKIISYLKGKTL</sequence>
<keyword evidence="3 5" id="KW-0560">Oxidoreductase</keyword>
<dbReference type="GO" id="GO:0008652">
    <property type="term" value="P:amino acid biosynthetic process"/>
    <property type="evidence" value="ECO:0007669"/>
    <property type="project" value="UniProtKB-KW"/>
</dbReference>
<dbReference type="InterPro" id="IPR029752">
    <property type="entry name" value="D-isomer_DH_CS1"/>
</dbReference>
<dbReference type="EMBL" id="QMQY01000089">
    <property type="protein sequence ID" value="RLE49704.1"/>
    <property type="molecule type" value="Genomic_DNA"/>
</dbReference>
<accession>A0A497EQP7</accession>
<comment type="caution">
    <text evidence="8">The sequence shown here is derived from an EMBL/GenBank/DDBJ whole genome shotgun (WGS) entry which is preliminary data.</text>
</comment>
<protein>
    <submittedName>
        <fullName evidence="8">3-phosphoglycerate dehydrogenase</fullName>
    </submittedName>
</protein>
<dbReference type="PROSITE" id="PS00670">
    <property type="entry name" value="D_2_HYDROXYACID_DH_2"/>
    <property type="match status" value="1"/>
</dbReference>
<dbReference type="Pfam" id="PF02826">
    <property type="entry name" value="2-Hacid_dh_C"/>
    <property type="match status" value="1"/>
</dbReference>
<organism evidence="8 9">
    <name type="scientific">Thermoproteota archaeon</name>
    <dbReference type="NCBI Taxonomy" id="2056631"/>
    <lineage>
        <taxon>Archaea</taxon>
        <taxon>Thermoproteota</taxon>
    </lineage>
</organism>
<evidence type="ECO:0000256" key="5">
    <source>
        <dbReference type="RuleBase" id="RU003719"/>
    </source>
</evidence>
<dbReference type="GO" id="GO:0016616">
    <property type="term" value="F:oxidoreductase activity, acting on the CH-OH group of donors, NAD or NADP as acceptor"/>
    <property type="evidence" value="ECO:0007669"/>
    <property type="project" value="InterPro"/>
</dbReference>
<evidence type="ECO:0000256" key="2">
    <source>
        <dbReference type="ARBA" id="ARBA00022605"/>
    </source>
</evidence>
<dbReference type="InterPro" id="IPR029753">
    <property type="entry name" value="D-isomer_DH_CS"/>
</dbReference>
<name>A0A497EQP7_9CREN</name>
<dbReference type="InterPro" id="IPR050857">
    <property type="entry name" value="D-2-hydroxyacid_DH"/>
</dbReference>
<keyword evidence="4" id="KW-0520">NAD</keyword>
<dbReference type="PROSITE" id="PS00671">
    <property type="entry name" value="D_2_HYDROXYACID_DH_3"/>
    <property type="match status" value="1"/>
</dbReference>
<dbReference type="Gene3D" id="3.40.50.720">
    <property type="entry name" value="NAD(P)-binding Rossmann-like Domain"/>
    <property type="match status" value="2"/>
</dbReference>
<dbReference type="CDD" id="cd12173">
    <property type="entry name" value="PGDH_4"/>
    <property type="match status" value="1"/>
</dbReference>
<evidence type="ECO:0000259" key="6">
    <source>
        <dbReference type="Pfam" id="PF00389"/>
    </source>
</evidence>
<comment type="similarity">
    <text evidence="1 5">Belongs to the D-isomer specific 2-hydroxyacid dehydrogenase family.</text>
</comment>
<dbReference type="PANTHER" id="PTHR42789">
    <property type="entry name" value="D-ISOMER SPECIFIC 2-HYDROXYACID DEHYDROGENASE FAMILY PROTEIN (AFU_ORTHOLOGUE AFUA_6G10090)"/>
    <property type="match status" value="1"/>
</dbReference>
<dbReference type="InterPro" id="IPR006139">
    <property type="entry name" value="D-isomer_2_OHA_DH_cat_dom"/>
</dbReference>
<evidence type="ECO:0000313" key="9">
    <source>
        <dbReference type="Proteomes" id="UP000281962"/>
    </source>
</evidence>
<dbReference type="SUPFAM" id="SSF52283">
    <property type="entry name" value="Formate/glycerate dehydrogenase catalytic domain-like"/>
    <property type="match status" value="1"/>
</dbReference>
<evidence type="ECO:0000256" key="1">
    <source>
        <dbReference type="ARBA" id="ARBA00005854"/>
    </source>
</evidence>
<dbReference type="Proteomes" id="UP000281962">
    <property type="component" value="Unassembled WGS sequence"/>
</dbReference>
<dbReference type="InterPro" id="IPR006140">
    <property type="entry name" value="D-isomer_DH_NAD-bd"/>
</dbReference>
<dbReference type="Pfam" id="PF00389">
    <property type="entry name" value="2-Hacid_dh"/>
    <property type="match status" value="1"/>
</dbReference>
<feature type="domain" description="D-isomer specific 2-hydroxyacid dehydrogenase catalytic" evidence="6">
    <location>
        <begin position="3"/>
        <end position="309"/>
    </location>
</feature>
<proteinExistence type="inferred from homology"/>